<sequence>MTPVTSMVNLCTSPLSRKGLKVTRGQEKTVRPGEPRDAELEVRAEKSFGKTENITGTSHQPSSSKPPT</sequence>
<dbReference type="EMBL" id="JAWDGP010003173">
    <property type="protein sequence ID" value="KAK3776870.1"/>
    <property type="molecule type" value="Genomic_DNA"/>
</dbReference>
<gene>
    <name evidence="2" type="ORF">RRG08_024644</name>
</gene>
<evidence type="ECO:0000313" key="3">
    <source>
        <dbReference type="Proteomes" id="UP001283361"/>
    </source>
</evidence>
<reference evidence="2" key="1">
    <citation type="journal article" date="2023" name="G3 (Bethesda)">
        <title>A reference genome for the long-term kleptoplast-retaining sea slug Elysia crispata morphotype clarki.</title>
        <authorList>
            <person name="Eastman K.E."/>
            <person name="Pendleton A.L."/>
            <person name="Shaikh M.A."/>
            <person name="Suttiyut T."/>
            <person name="Ogas R."/>
            <person name="Tomko P."/>
            <person name="Gavelis G."/>
            <person name="Widhalm J.R."/>
            <person name="Wisecaver J.H."/>
        </authorList>
    </citation>
    <scope>NUCLEOTIDE SEQUENCE</scope>
    <source>
        <strain evidence="2">ECLA1</strain>
    </source>
</reference>
<dbReference type="Proteomes" id="UP001283361">
    <property type="component" value="Unassembled WGS sequence"/>
</dbReference>
<feature type="compositionally biased region" description="Basic and acidic residues" evidence="1">
    <location>
        <begin position="24"/>
        <end position="49"/>
    </location>
</feature>
<protein>
    <submittedName>
        <fullName evidence="2">Uncharacterized protein</fullName>
    </submittedName>
</protein>
<proteinExistence type="predicted"/>
<dbReference type="AlphaFoldDB" id="A0AAE0ZWJ0"/>
<feature type="compositionally biased region" description="Polar residues" evidence="1">
    <location>
        <begin position="50"/>
        <end position="68"/>
    </location>
</feature>
<name>A0AAE0ZWJ0_9GAST</name>
<evidence type="ECO:0000313" key="2">
    <source>
        <dbReference type="EMBL" id="KAK3776870.1"/>
    </source>
</evidence>
<comment type="caution">
    <text evidence="2">The sequence shown here is derived from an EMBL/GenBank/DDBJ whole genome shotgun (WGS) entry which is preliminary data.</text>
</comment>
<organism evidence="2 3">
    <name type="scientific">Elysia crispata</name>
    <name type="common">lettuce slug</name>
    <dbReference type="NCBI Taxonomy" id="231223"/>
    <lineage>
        <taxon>Eukaryota</taxon>
        <taxon>Metazoa</taxon>
        <taxon>Spiralia</taxon>
        <taxon>Lophotrochozoa</taxon>
        <taxon>Mollusca</taxon>
        <taxon>Gastropoda</taxon>
        <taxon>Heterobranchia</taxon>
        <taxon>Euthyneura</taxon>
        <taxon>Panpulmonata</taxon>
        <taxon>Sacoglossa</taxon>
        <taxon>Placobranchoidea</taxon>
        <taxon>Plakobranchidae</taxon>
        <taxon>Elysia</taxon>
    </lineage>
</organism>
<keyword evidence="3" id="KW-1185">Reference proteome</keyword>
<feature type="region of interest" description="Disordered" evidence="1">
    <location>
        <begin position="19"/>
        <end position="68"/>
    </location>
</feature>
<evidence type="ECO:0000256" key="1">
    <source>
        <dbReference type="SAM" id="MobiDB-lite"/>
    </source>
</evidence>
<accession>A0AAE0ZWJ0</accession>